<feature type="compositionally biased region" description="Polar residues" evidence="1">
    <location>
        <begin position="377"/>
        <end position="387"/>
    </location>
</feature>
<evidence type="ECO:0000256" key="2">
    <source>
        <dbReference type="SAM" id="SignalP"/>
    </source>
</evidence>
<feature type="non-terminal residue" evidence="3">
    <location>
        <position position="387"/>
    </location>
</feature>
<evidence type="ECO:0000256" key="1">
    <source>
        <dbReference type="SAM" id="MobiDB-lite"/>
    </source>
</evidence>
<feature type="region of interest" description="Disordered" evidence="1">
    <location>
        <begin position="57"/>
        <end position="101"/>
    </location>
</feature>
<keyword evidence="2" id="KW-0732">Signal</keyword>
<dbReference type="EMBL" id="QWIT01000663">
    <property type="protein sequence ID" value="RMZ21487.1"/>
    <property type="molecule type" value="Genomic_DNA"/>
</dbReference>
<comment type="caution">
    <text evidence="3">The sequence shown here is derived from an EMBL/GenBank/DDBJ whole genome shotgun (WGS) entry which is preliminary data.</text>
</comment>
<evidence type="ECO:0000313" key="4">
    <source>
        <dbReference type="Proteomes" id="UP000281677"/>
    </source>
</evidence>
<dbReference type="Proteomes" id="UP000281677">
    <property type="component" value="Unassembled WGS sequence"/>
</dbReference>
<accession>A0A3M7I775</accession>
<feature type="chain" id="PRO_5018199913" description="Ig-like domain-containing protein" evidence="2">
    <location>
        <begin position="17"/>
        <end position="387"/>
    </location>
</feature>
<feature type="compositionally biased region" description="Polar residues" evidence="1">
    <location>
        <begin position="65"/>
        <end position="88"/>
    </location>
</feature>
<evidence type="ECO:0008006" key="5">
    <source>
        <dbReference type="Google" id="ProtNLM"/>
    </source>
</evidence>
<protein>
    <recommendedName>
        <fullName evidence="5">Ig-like domain-containing protein</fullName>
    </recommendedName>
</protein>
<dbReference type="OrthoDB" id="3565477at2759"/>
<organism evidence="3 4">
    <name type="scientific">Hortaea werneckii</name>
    <name type="common">Black yeast</name>
    <name type="synonym">Cladosporium werneckii</name>
    <dbReference type="NCBI Taxonomy" id="91943"/>
    <lineage>
        <taxon>Eukaryota</taxon>
        <taxon>Fungi</taxon>
        <taxon>Dikarya</taxon>
        <taxon>Ascomycota</taxon>
        <taxon>Pezizomycotina</taxon>
        <taxon>Dothideomycetes</taxon>
        <taxon>Dothideomycetidae</taxon>
        <taxon>Mycosphaerellales</taxon>
        <taxon>Teratosphaeriaceae</taxon>
        <taxon>Hortaea</taxon>
    </lineage>
</organism>
<reference evidence="3 4" key="1">
    <citation type="journal article" date="2018" name="BMC Genomics">
        <title>Genomic evidence for intraspecific hybridization in a clonal and extremely halotolerant yeast.</title>
        <authorList>
            <person name="Gostincar C."/>
            <person name="Stajich J.E."/>
            <person name="Zupancic J."/>
            <person name="Zalar P."/>
            <person name="Gunde-Cimerman N."/>
        </authorList>
    </citation>
    <scope>NUCLEOTIDE SEQUENCE [LARGE SCALE GENOMIC DNA]</scope>
    <source>
        <strain evidence="3 4">EXF-120</strain>
    </source>
</reference>
<name>A0A3M7I775_HORWE</name>
<gene>
    <name evidence="3" type="ORF">D0859_14499</name>
</gene>
<feature type="signal peptide" evidence="2">
    <location>
        <begin position="1"/>
        <end position="16"/>
    </location>
</feature>
<dbReference type="AlphaFoldDB" id="A0A3M7I775"/>
<proteinExistence type="predicted"/>
<sequence length="387" mass="39449">MVRSLTLLGLVGTVSAAATGNLQGSHGYTNGTSSRSTQATGSKSETLYDITTTSMTAPTADANMPSLSSSMPYGGNDTTASGTTTSMAVPTADANMPSRSSSMPYGGNDTMASASPTQRTTSEAFVTDMTTVYSTYCPVTTMKTSGGSTYETTYMTWSTLTSTAPAGPATPSVSAKPEANNNSTALAYTTSTIYSTKEVTITSCAPTVTDCPLRPGTPTAVVTSTIPISTTVCPVTSTSPAGYATSSAPVKPESRNSTALSYTTSTVYSTKEVTITSCAPTVTNCPLRPGTPTAVITSTVAVSTTICPVTKSATTPAAGPSNATVTEGTTVYSTYCPVTSVHTSGSSTYETTYMTWSTLTSSYKPSSTPYAPATTRAPLQSTVTEGT</sequence>
<feature type="region of interest" description="Disordered" evidence="1">
    <location>
        <begin position="20"/>
        <end position="43"/>
    </location>
</feature>
<evidence type="ECO:0000313" key="3">
    <source>
        <dbReference type="EMBL" id="RMZ21487.1"/>
    </source>
</evidence>
<feature type="region of interest" description="Disordered" evidence="1">
    <location>
        <begin position="364"/>
        <end position="387"/>
    </location>
</feature>